<comment type="caution">
    <text evidence="2">The sequence shown here is derived from an EMBL/GenBank/DDBJ whole genome shotgun (WGS) entry which is preliminary data.</text>
</comment>
<reference evidence="2" key="1">
    <citation type="journal article" date="2015" name="Nature">
        <title>Complex archaea that bridge the gap between prokaryotes and eukaryotes.</title>
        <authorList>
            <person name="Spang A."/>
            <person name="Saw J.H."/>
            <person name="Jorgensen S.L."/>
            <person name="Zaremba-Niedzwiedzka K."/>
            <person name="Martijn J."/>
            <person name="Lind A.E."/>
            <person name="van Eijk R."/>
            <person name="Schleper C."/>
            <person name="Guy L."/>
            <person name="Ettema T.J."/>
        </authorList>
    </citation>
    <scope>NUCLEOTIDE SEQUENCE</scope>
</reference>
<name>A0A0F9MKV5_9ZZZZ</name>
<organism evidence="2">
    <name type="scientific">marine sediment metagenome</name>
    <dbReference type="NCBI Taxonomy" id="412755"/>
    <lineage>
        <taxon>unclassified sequences</taxon>
        <taxon>metagenomes</taxon>
        <taxon>ecological metagenomes</taxon>
    </lineage>
</organism>
<accession>A0A0F9MKV5</accession>
<feature type="region of interest" description="Disordered" evidence="1">
    <location>
        <begin position="1"/>
        <end position="39"/>
    </location>
</feature>
<dbReference type="AlphaFoldDB" id="A0A0F9MKV5"/>
<gene>
    <name evidence="2" type="ORF">LCGC14_1369890</name>
</gene>
<evidence type="ECO:0000256" key="1">
    <source>
        <dbReference type="SAM" id="MobiDB-lite"/>
    </source>
</evidence>
<dbReference type="EMBL" id="LAZR01008641">
    <property type="protein sequence ID" value="KKM77440.1"/>
    <property type="molecule type" value="Genomic_DNA"/>
</dbReference>
<proteinExistence type="predicted"/>
<sequence>MHDGRKAAYNASIAVHTSGGGVHTSRSKYPNPQPSNPHNRQVCQYAVKCNTVQPTHVMVLVR</sequence>
<protein>
    <submittedName>
        <fullName evidence="2">Uncharacterized protein</fullName>
    </submittedName>
</protein>
<evidence type="ECO:0000313" key="2">
    <source>
        <dbReference type="EMBL" id="KKM77440.1"/>
    </source>
</evidence>